<sequence>MDRALFKTLHKLKGGNNGYPSFGGSYGIGMNFDAWMNPCTESGSSFNSGIQRGWHLNPYYNGNSGGFNNYLVTFWGIFALNHSSSSTSSNFFVPFRNGDLLSGIGNNNVNWGNPHHVPALGANNCSVLCTRNFGYGSNESNFGQGSNVYGRNVGSSGVSNLNQSTNGYARNFGDSSIGGGSIYGDTTSTSGSFERDVTKMVSTGYMGH</sequence>
<evidence type="ECO:0000313" key="1">
    <source>
        <dbReference type="EMBL" id="CAD6252893.1"/>
    </source>
</evidence>
<protein>
    <submittedName>
        <fullName evidence="1">Uncharacterized protein</fullName>
    </submittedName>
</protein>
<keyword evidence="2" id="KW-1185">Reference proteome</keyword>
<evidence type="ECO:0000313" key="2">
    <source>
        <dbReference type="Proteomes" id="UP000604825"/>
    </source>
</evidence>
<name>A0A811PXW3_9POAL</name>
<proteinExistence type="predicted"/>
<organism evidence="1 2">
    <name type="scientific">Miscanthus lutarioriparius</name>
    <dbReference type="NCBI Taxonomy" id="422564"/>
    <lineage>
        <taxon>Eukaryota</taxon>
        <taxon>Viridiplantae</taxon>
        <taxon>Streptophyta</taxon>
        <taxon>Embryophyta</taxon>
        <taxon>Tracheophyta</taxon>
        <taxon>Spermatophyta</taxon>
        <taxon>Magnoliopsida</taxon>
        <taxon>Liliopsida</taxon>
        <taxon>Poales</taxon>
        <taxon>Poaceae</taxon>
        <taxon>PACMAD clade</taxon>
        <taxon>Panicoideae</taxon>
        <taxon>Andropogonodae</taxon>
        <taxon>Andropogoneae</taxon>
        <taxon>Saccharinae</taxon>
        <taxon>Miscanthus</taxon>
    </lineage>
</organism>
<reference evidence="1" key="1">
    <citation type="submission" date="2020-10" db="EMBL/GenBank/DDBJ databases">
        <authorList>
            <person name="Han B."/>
            <person name="Lu T."/>
            <person name="Zhao Q."/>
            <person name="Huang X."/>
            <person name="Zhao Y."/>
        </authorList>
    </citation>
    <scope>NUCLEOTIDE SEQUENCE</scope>
</reference>
<dbReference type="Proteomes" id="UP000604825">
    <property type="component" value="Unassembled WGS sequence"/>
</dbReference>
<dbReference type="EMBL" id="CAJGYO010000009">
    <property type="protein sequence ID" value="CAD6252893.1"/>
    <property type="molecule type" value="Genomic_DNA"/>
</dbReference>
<gene>
    <name evidence="1" type="ORF">NCGR_LOCUS36539</name>
</gene>
<comment type="caution">
    <text evidence="1">The sequence shown here is derived from an EMBL/GenBank/DDBJ whole genome shotgun (WGS) entry which is preliminary data.</text>
</comment>
<dbReference type="AlphaFoldDB" id="A0A811PXW3"/>
<accession>A0A811PXW3</accession>